<dbReference type="GO" id="GO:0005634">
    <property type="term" value="C:nucleus"/>
    <property type="evidence" value="ECO:0007669"/>
    <property type="project" value="InterPro"/>
</dbReference>
<organism evidence="5 6">
    <name type="scientific">Anser brachyrhynchus</name>
    <name type="common">Pink-footed goose</name>
    <dbReference type="NCBI Taxonomy" id="132585"/>
    <lineage>
        <taxon>Eukaryota</taxon>
        <taxon>Metazoa</taxon>
        <taxon>Chordata</taxon>
        <taxon>Craniata</taxon>
        <taxon>Vertebrata</taxon>
        <taxon>Euteleostomi</taxon>
        <taxon>Archelosauria</taxon>
        <taxon>Archosauria</taxon>
        <taxon>Dinosauria</taxon>
        <taxon>Saurischia</taxon>
        <taxon>Theropoda</taxon>
        <taxon>Coelurosauria</taxon>
        <taxon>Aves</taxon>
        <taxon>Neognathae</taxon>
        <taxon>Galloanserae</taxon>
        <taxon>Anseriformes</taxon>
        <taxon>Anatidae</taxon>
        <taxon>Anserinae</taxon>
        <taxon>Anser</taxon>
    </lineage>
</organism>
<dbReference type="Ensembl" id="ENSABRT00000008609.1">
    <property type="protein sequence ID" value="ENSABRP00000005973.1"/>
    <property type="gene ID" value="ENSABRG00000005557.1"/>
</dbReference>
<comment type="similarity">
    <text evidence="1">Belongs to the CDI family.</text>
</comment>
<sequence>RGSGGVAAGFRGARRRVALAPRWRRAAAHPSSQPGRGRRSGSPFPAAGRRCRERGVLCPVPGFSVASAAGCGIAPQRAGGTGSGQVPVPQVPAGPGGGRGGCRSPRPGAPRPRSLAGRGPAARPHHLPARPGPARPAGPRRPRSGATPVGGGGDLAPAFPRSVARGRASGRSCVAAAGGRGPRGVAEAGRAGGGRAGCRNASPARYLPGLAWTCWGLPRAATMPLSQSRAGQVPCSSKVCRNLFGPVDHDQLQNDFEDLLRQHLEEAQHRWNFNFETETPLEGHFKWERVLLAEQPSQEVLSLGKATSSESRSSLAHKVPSKDRLGGSHAKASQQSSEVGRAGSPQHLKRGQTSIKDFYSSKRRVVHDKPRL</sequence>
<evidence type="ECO:0000256" key="2">
    <source>
        <dbReference type="ARBA" id="ARBA00023013"/>
    </source>
</evidence>
<accession>A0A8B9BL13</accession>
<dbReference type="GeneTree" id="ENSGT00940000159918"/>
<dbReference type="GO" id="GO:2000045">
    <property type="term" value="P:regulation of G1/S transition of mitotic cell cycle"/>
    <property type="evidence" value="ECO:0007669"/>
    <property type="project" value="TreeGrafter"/>
</dbReference>
<name>A0A8B9BL13_9AVES</name>
<dbReference type="GO" id="GO:0072331">
    <property type="term" value="P:signal transduction by p53 class mediator"/>
    <property type="evidence" value="ECO:0007669"/>
    <property type="project" value="InterPro"/>
</dbReference>
<evidence type="ECO:0000256" key="3">
    <source>
        <dbReference type="SAM" id="MobiDB-lite"/>
    </source>
</evidence>
<proteinExistence type="inferred from homology"/>
<feature type="region of interest" description="Disordered" evidence="3">
    <location>
        <begin position="304"/>
        <end position="372"/>
    </location>
</feature>
<dbReference type="InterPro" id="IPR029841">
    <property type="entry name" value="CDKN1A"/>
</dbReference>
<protein>
    <recommendedName>
        <fullName evidence="4">Cyclin-dependent kinase inhibitor domain-containing protein</fullName>
    </recommendedName>
</protein>
<dbReference type="InterPro" id="IPR044898">
    <property type="entry name" value="CDI_dom_sf"/>
</dbReference>
<dbReference type="GO" id="GO:0006974">
    <property type="term" value="P:DNA damage response"/>
    <property type="evidence" value="ECO:0007669"/>
    <property type="project" value="TreeGrafter"/>
</dbReference>
<feature type="compositionally biased region" description="Low complexity" evidence="3">
    <location>
        <begin position="102"/>
        <end position="122"/>
    </location>
</feature>
<evidence type="ECO:0000313" key="5">
    <source>
        <dbReference type="Ensembl" id="ENSABRP00000005973.1"/>
    </source>
</evidence>
<dbReference type="GO" id="GO:0004861">
    <property type="term" value="F:cyclin-dependent protein serine/threonine kinase inhibitor activity"/>
    <property type="evidence" value="ECO:0007669"/>
    <property type="project" value="InterPro"/>
</dbReference>
<feature type="compositionally biased region" description="Low complexity" evidence="3">
    <location>
        <begin position="173"/>
        <end position="189"/>
    </location>
</feature>
<reference evidence="5" key="1">
    <citation type="submission" date="2025-08" db="UniProtKB">
        <authorList>
            <consortium name="Ensembl"/>
        </authorList>
    </citation>
    <scope>IDENTIFICATION</scope>
</reference>
<feature type="compositionally biased region" description="Basic residues" evidence="3">
    <location>
        <begin position="12"/>
        <end position="27"/>
    </location>
</feature>
<evidence type="ECO:0000259" key="4">
    <source>
        <dbReference type="Pfam" id="PF02234"/>
    </source>
</evidence>
<evidence type="ECO:0000313" key="6">
    <source>
        <dbReference type="Proteomes" id="UP000694426"/>
    </source>
</evidence>
<keyword evidence="6" id="KW-1185">Reference proteome</keyword>
<dbReference type="Proteomes" id="UP000694426">
    <property type="component" value="Unplaced"/>
</dbReference>
<feature type="compositionally biased region" description="Low complexity" evidence="3">
    <location>
        <begin position="28"/>
        <end position="43"/>
    </location>
</feature>
<feature type="compositionally biased region" description="Polar residues" evidence="3">
    <location>
        <begin position="304"/>
        <end position="314"/>
    </location>
</feature>
<reference evidence="5" key="2">
    <citation type="submission" date="2025-09" db="UniProtKB">
        <authorList>
            <consortium name="Ensembl"/>
        </authorList>
    </citation>
    <scope>IDENTIFICATION</scope>
</reference>
<feature type="compositionally biased region" description="Low complexity" evidence="3">
    <location>
        <begin position="84"/>
        <end position="93"/>
    </location>
</feature>
<feature type="region of interest" description="Disordered" evidence="3">
    <location>
        <begin position="76"/>
        <end position="160"/>
    </location>
</feature>
<feature type="region of interest" description="Disordered" evidence="3">
    <location>
        <begin position="173"/>
        <end position="200"/>
    </location>
</feature>
<dbReference type="PANTHER" id="PTHR46778:SF1">
    <property type="entry name" value="CYCLIN-DEPENDENT KINASE INHIBITOR 1"/>
    <property type="match status" value="1"/>
</dbReference>
<keyword evidence="2" id="KW-0649">Protein kinase inhibitor</keyword>
<dbReference type="InterPro" id="IPR003175">
    <property type="entry name" value="CDI_dom"/>
</dbReference>
<feature type="region of interest" description="Disordered" evidence="3">
    <location>
        <begin position="1"/>
        <end position="48"/>
    </location>
</feature>
<dbReference type="Gene3D" id="4.10.365.10">
    <property type="entry name" value="p27"/>
    <property type="match status" value="1"/>
</dbReference>
<dbReference type="AlphaFoldDB" id="A0A8B9BL13"/>
<dbReference type="PANTHER" id="PTHR46778">
    <property type="entry name" value="CYCLIN-DEPENDENT KINASE INHIBITOR 1-RELATED"/>
    <property type="match status" value="1"/>
</dbReference>
<evidence type="ECO:0000256" key="1">
    <source>
        <dbReference type="ARBA" id="ARBA00006726"/>
    </source>
</evidence>
<dbReference type="Pfam" id="PF02234">
    <property type="entry name" value="CDI"/>
    <property type="match status" value="1"/>
</dbReference>
<dbReference type="GO" id="GO:0000307">
    <property type="term" value="C:cyclin-dependent protein kinase holoenzyme complex"/>
    <property type="evidence" value="ECO:0007669"/>
    <property type="project" value="TreeGrafter"/>
</dbReference>
<feature type="domain" description="Cyclin-dependent kinase inhibitor" evidence="4">
    <location>
        <begin position="242"/>
        <end position="290"/>
    </location>
</feature>